<accession>A0A4E0RHZ4</accession>
<reference evidence="1" key="1">
    <citation type="submission" date="2019-03" db="EMBL/GenBank/DDBJ databases">
        <title>Improved annotation for the trematode Fasciola hepatica.</title>
        <authorList>
            <person name="Choi Y.-J."/>
            <person name="Martin J."/>
            <person name="Mitreva M."/>
        </authorList>
    </citation>
    <scope>NUCLEOTIDE SEQUENCE [LARGE SCALE GENOMIC DNA]</scope>
</reference>
<sequence length="165" mass="18350">MRNKKNQWPVSNFQSSEVFPSFFRSYGVALVPENSDTGYVRCRLGGTTIGFYDAKNNPPEVIYFSTGDRGGYWEEWSGLTVSTSANLETLDFTNPPSTAKHETSTTDEAQATFSLQPETTVLRMHNIFIAPWTSVIQFELPTAGTMALLGGKISENLVSFVDLFK</sequence>
<evidence type="ECO:0000313" key="1">
    <source>
        <dbReference type="EMBL" id="THD28349.1"/>
    </source>
</evidence>
<dbReference type="AlphaFoldDB" id="A0A4E0RHZ4"/>
<gene>
    <name evidence="1" type="ORF">D915_000872</name>
</gene>
<dbReference type="Proteomes" id="UP000230066">
    <property type="component" value="Unassembled WGS sequence"/>
</dbReference>
<organism evidence="1 2">
    <name type="scientific">Fasciola hepatica</name>
    <name type="common">Liver fluke</name>
    <dbReference type="NCBI Taxonomy" id="6192"/>
    <lineage>
        <taxon>Eukaryota</taxon>
        <taxon>Metazoa</taxon>
        <taxon>Spiralia</taxon>
        <taxon>Lophotrochozoa</taxon>
        <taxon>Platyhelminthes</taxon>
        <taxon>Trematoda</taxon>
        <taxon>Digenea</taxon>
        <taxon>Plagiorchiida</taxon>
        <taxon>Echinostomata</taxon>
        <taxon>Echinostomatoidea</taxon>
        <taxon>Fasciolidae</taxon>
        <taxon>Fasciola</taxon>
    </lineage>
</organism>
<evidence type="ECO:0000313" key="2">
    <source>
        <dbReference type="Proteomes" id="UP000230066"/>
    </source>
</evidence>
<proteinExistence type="predicted"/>
<comment type="caution">
    <text evidence="1">The sequence shown here is derived from an EMBL/GenBank/DDBJ whole genome shotgun (WGS) entry which is preliminary data.</text>
</comment>
<protein>
    <submittedName>
        <fullName evidence="1">Uncharacterized protein</fullName>
    </submittedName>
</protein>
<name>A0A4E0RHZ4_FASHE</name>
<keyword evidence="2" id="KW-1185">Reference proteome</keyword>
<dbReference type="EMBL" id="JXXN02000174">
    <property type="protein sequence ID" value="THD28349.1"/>
    <property type="molecule type" value="Genomic_DNA"/>
</dbReference>